<dbReference type="GO" id="GO:0005524">
    <property type="term" value="F:ATP binding"/>
    <property type="evidence" value="ECO:0007669"/>
    <property type="project" value="UniProtKB-KW"/>
</dbReference>
<dbReference type="PROSITE" id="PS50103">
    <property type="entry name" value="ZF_C3H1"/>
    <property type="match status" value="1"/>
</dbReference>
<dbReference type="CDD" id="cd23825">
    <property type="entry name" value="RWD_DHX57"/>
    <property type="match status" value="1"/>
</dbReference>
<dbReference type="Proteomes" id="UP001329430">
    <property type="component" value="Chromosome 5"/>
</dbReference>
<dbReference type="SMART" id="SM00490">
    <property type="entry name" value="HELICc"/>
    <property type="match status" value="1"/>
</dbReference>
<sequence length="1239" mass="141626">MDCEEAEVKSDFFLREIPNVKISQDRKKEITKVNVKEEIKVLHLSDNSQQMVMETLRFIHGADYSLDDISKYKDEDLRFNNKVLQHNNLVVKGGFYHTNNDSDTEHEKLRMFALLKLESYGFHKNHCAEALDYTSGDLESALYLLYTKYMNISQPHTSKFSESELVEHRHDEKSVLESIYESAFTEKIANTVWTFKLNLNYLVSMFHPKRYSNKSHSGQKRKDICRGFAAGNCKFGSKCRYSHDTHQEDEQKNPRFDDYAFELEIRFGTDSKYPYEPPLLFLKTNFLLPDLMNLHICKRLAEEAQELARNGIPSIYSIVELLKNEDVMTEYINSSKISFLLPAEKLFSTLDIKERVSIDKYYKKGVTNSGNKKQSSYEEIMAEDTKIVNRFTVKVNDSAYKRMLEVRKKLPAWTLRNDIVNTIQSSAVTVISGETGCGKSTQVPQFLLDDWIHNYNSNKSHIEIVCTQPRRISAIGVAERVADERVERIGNTVGYQIRLENKVSSSTRLTFCTTGILLRRLESDPSLSTVSHIIVDEVHERSEESDFLLLILRDLLKIRNDLKVILMSATLKSTLFSNYFGSVPVLEIPGRTFPVEQFFLEDILETTGFILEENTQYTRKMKNGYQFGDELEEQLELSAVSQAAMPKDDIKDEKLTITQMLARYKECSAKTVKNLFLMDAEKINMDLIESILVWIVSGDHEYPREGSILIFLPGIAEITSLFDQLTDHPEFSPRRGKYILLPLHSSLSSDEQAAIFKKPKAGVRKIVLSTNLAETSVTIDDCVFVIDSGKMKEKRFDSNRNMESLDTVWVTRANALQRKGRAGRVMAGVCIHLFTSHRFKHNISSQPVAEIHRIPLEQLLLHIKILPNFSNRSLHEVLDSTIEPPVKENIDSAIVRLQDVGAFDKDNNLTPLGQHLATLPVDVRIGKLMLYGAIFSCVDAALTMAAFLSFKNPFISPFGKKEQAMAKKKEFSVGNSDHLTVLRAYRKWQDINSKSYMGGKNFANENYLSLKTLEMLADIKYQLLELLVSIGFISVNLSHHRHRTGYDEIFKLTGHEFNKNGENVRLLMSILCTALYPNIVKVLTPQTVFLRSAAGAVPIEREAKELRFKTKKEEVFLHPSSINFTVTNFHTPYLVYQEKVKTSRIFIRDCSMIPAVPLVLFSGSDVDICVNSGTTYIVLSDGWIRFHVEKHQIAEMIKAIRTELLCLLEEKIRDPLLNLAHSESGERIINTIVQIASCD</sequence>
<dbReference type="AlphaFoldDB" id="A0AAN7VET6"/>
<evidence type="ECO:0000259" key="10">
    <source>
        <dbReference type="PROSITE" id="PS50030"/>
    </source>
</evidence>
<evidence type="ECO:0000256" key="2">
    <source>
        <dbReference type="ARBA" id="ARBA00012552"/>
    </source>
</evidence>
<evidence type="ECO:0000256" key="5">
    <source>
        <dbReference type="ARBA" id="ARBA00022806"/>
    </source>
</evidence>
<dbReference type="SMART" id="SM00487">
    <property type="entry name" value="DEXDc"/>
    <property type="match status" value="1"/>
</dbReference>
<dbReference type="InterPro" id="IPR001650">
    <property type="entry name" value="Helicase_C-like"/>
</dbReference>
<dbReference type="InterPro" id="IPR016135">
    <property type="entry name" value="UBQ-conjugating_enzyme/RWD"/>
</dbReference>
<reference evidence="15 16" key="1">
    <citation type="journal article" date="2024" name="Insects">
        <title>An Improved Chromosome-Level Genome Assembly of the Firefly Pyrocoelia pectoralis.</title>
        <authorList>
            <person name="Fu X."/>
            <person name="Meyer-Rochow V.B."/>
            <person name="Ballantyne L."/>
            <person name="Zhu X."/>
        </authorList>
    </citation>
    <scope>NUCLEOTIDE SEQUENCE [LARGE SCALE GENOMIC DNA]</scope>
    <source>
        <strain evidence="15">XCY_ONT2</strain>
    </source>
</reference>
<evidence type="ECO:0000313" key="15">
    <source>
        <dbReference type="EMBL" id="KAK5643786.1"/>
    </source>
</evidence>
<keyword evidence="16" id="KW-1185">Reference proteome</keyword>
<organism evidence="15 16">
    <name type="scientific">Pyrocoelia pectoralis</name>
    <dbReference type="NCBI Taxonomy" id="417401"/>
    <lineage>
        <taxon>Eukaryota</taxon>
        <taxon>Metazoa</taxon>
        <taxon>Ecdysozoa</taxon>
        <taxon>Arthropoda</taxon>
        <taxon>Hexapoda</taxon>
        <taxon>Insecta</taxon>
        <taxon>Pterygota</taxon>
        <taxon>Neoptera</taxon>
        <taxon>Endopterygota</taxon>
        <taxon>Coleoptera</taxon>
        <taxon>Polyphaga</taxon>
        <taxon>Elateriformia</taxon>
        <taxon>Elateroidea</taxon>
        <taxon>Lampyridae</taxon>
        <taxon>Lampyrinae</taxon>
        <taxon>Pyrocoelia</taxon>
    </lineage>
</organism>
<dbReference type="GO" id="GO:0003723">
    <property type="term" value="F:RNA binding"/>
    <property type="evidence" value="ECO:0007669"/>
    <property type="project" value="TreeGrafter"/>
</dbReference>
<evidence type="ECO:0000259" key="11">
    <source>
        <dbReference type="PROSITE" id="PS50103"/>
    </source>
</evidence>
<accession>A0AAN7VET6</accession>
<dbReference type="Gene3D" id="3.40.50.300">
    <property type="entry name" value="P-loop containing nucleotide triphosphate hydrolases"/>
    <property type="match status" value="2"/>
</dbReference>
<feature type="zinc finger region" description="C3H1-type" evidence="9">
    <location>
        <begin position="219"/>
        <end position="246"/>
    </location>
</feature>
<dbReference type="PROSITE" id="PS00690">
    <property type="entry name" value="DEAH_ATP_HELICASE"/>
    <property type="match status" value="1"/>
</dbReference>
<keyword evidence="9" id="KW-0479">Metal-binding</keyword>
<dbReference type="GO" id="GO:0003724">
    <property type="term" value="F:RNA helicase activity"/>
    <property type="evidence" value="ECO:0007669"/>
    <property type="project" value="UniProtKB-EC"/>
</dbReference>
<dbReference type="InterPro" id="IPR014001">
    <property type="entry name" value="Helicase_ATP-bd"/>
</dbReference>
<protein>
    <recommendedName>
        <fullName evidence="2">RNA helicase</fullName>
        <ecNumber evidence="2">3.6.4.13</ecNumber>
    </recommendedName>
</protein>
<dbReference type="Pfam" id="PF04408">
    <property type="entry name" value="WHD_HA2"/>
    <property type="match status" value="1"/>
</dbReference>
<feature type="domain" description="Helicase ATP-binding" evidence="13">
    <location>
        <begin position="420"/>
        <end position="589"/>
    </location>
</feature>
<evidence type="ECO:0000313" key="16">
    <source>
        <dbReference type="Proteomes" id="UP001329430"/>
    </source>
</evidence>
<keyword evidence="5" id="KW-0347">Helicase</keyword>
<comment type="catalytic activity">
    <reaction evidence="8">
        <text>ATP + H2O = ADP + phosphate + H(+)</text>
        <dbReference type="Rhea" id="RHEA:13065"/>
        <dbReference type="ChEBI" id="CHEBI:15377"/>
        <dbReference type="ChEBI" id="CHEBI:15378"/>
        <dbReference type="ChEBI" id="CHEBI:30616"/>
        <dbReference type="ChEBI" id="CHEBI:43474"/>
        <dbReference type="ChEBI" id="CHEBI:456216"/>
        <dbReference type="EC" id="3.6.4.13"/>
    </reaction>
</comment>
<dbReference type="InterPro" id="IPR007502">
    <property type="entry name" value="Helicase-assoc_dom"/>
</dbReference>
<dbReference type="EMBL" id="JAVRBK010000005">
    <property type="protein sequence ID" value="KAK5643786.1"/>
    <property type="molecule type" value="Genomic_DNA"/>
</dbReference>
<dbReference type="CDD" id="cd18791">
    <property type="entry name" value="SF2_C_RHA"/>
    <property type="match status" value="1"/>
</dbReference>
<evidence type="ECO:0000256" key="8">
    <source>
        <dbReference type="ARBA" id="ARBA00047984"/>
    </source>
</evidence>
<dbReference type="GO" id="GO:0016787">
    <property type="term" value="F:hydrolase activity"/>
    <property type="evidence" value="ECO:0007669"/>
    <property type="project" value="UniProtKB-KW"/>
</dbReference>
<dbReference type="FunFam" id="1.20.120.1080:FF:000002">
    <property type="entry name" value="Putative ATP-dependent RNA helicase DHX36"/>
    <property type="match status" value="1"/>
</dbReference>
<evidence type="ECO:0000256" key="6">
    <source>
        <dbReference type="ARBA" id="ARBA00022840"/>
    </source>
</evidence>
<dbReference type="Pfam" id="PF00271">
    <property type="entry name" value="Helicase_C"/>
    <property type="match status" value="1"/>
</dbReference>
<dbReference type="Pfam" id="PF21010">
    <property type="entry name" value="HA2_C"/>
    <property type="match status" value="1"/>
</dbReference>
<feature type="domain" description="C3H1-type" evidence="11">
    <location>
        <begin position="219"/>
        <end position="246"/>
    </location>
</feature>
<dbReference type="SMART" id="SM00356">
    <property type="entry name" value="ZnF_C3H1"/>
    <property type="match status" value="1"/>
</dbReference>
<dbReference type="SUPFAM" id="SSF52540">
    <property type="entry name" value="P-loop containing nucleoside triphosphate hydrolases"/>
    <property type="match status" value="1"/>
</dbReference>
<dbReference type="InterPro" id="IPR011709">
    <property type="entry name" value="DEAD-box_helicase_OB_fold"/>
</dbReference>
<feature type="domain" description="Helicase C-terminal" evidence="14">
    <location>
        <begin position="687"/>
        <end position="867"/>
    </location>
</feature>
<dbReference type="FunFam" id="3.40.50.300:FF:001214">
    <property type="entry name" value="DExH-box ATP-dependent RNA helicase"/>
    <property type="match status" value="1"/>
</dbReference>
<feature type="domain" description="RWD" evidence="12">
    <location>
        <begin position="171"/>
        <end position="329"/>
    </location>
</feature>
<dbReference type="Pfam" id="PF07717">
    <property type="entry name" value="OB_NTP_bind"/>
    <property type="match status" value="1"/>
</dbReference>
<dbReference type="InterPro" id="IPR002464">
    <property type="entry name" value="DNA/RNA_helicase_DEAH_CS"/>
</dbReference>
<keyword evidence="6" id="KW-0067">ATP-binding</keyword>
<comment type="similarity">
    <text evidence="1">Belongs to the DEAD box helicase family. DEAH subfamily.</text>
</comment>
<keyword evidence="7" id="KW-0175">Coiled coil</keyword>
<evidence type="ECO:0000259" key="13">
    <source>
        <dbReference type="PROSITE" id="PS51192"/>
    </source>
</evidence>
<evidence type="ECO:0000256" key="4">
    <source>
        <dbReference type="ARBA" id="ARBA00022801"/>
    </source>
</evidence>
<evidence type="ECO:0000256" key="9">
    <source>
        <dbReference type="PROSITE-ProRule" id="PRU00723"/>
    </source>
</evidence>
<dbReference type="GO" id="GO:0008270">
    <property type="term" value="F:zinc ion binding"/>
    <property type="evidence" value="ECO:0007669"/>
    <property type="project" value="UniProtKB-KW"/>
</dbReference>
<dbReference type="PROSITE" id="PS51194">
    <property type="entry name" value="HELICASE_CTER"/>
    <property type="match status" value="1"/>
</dbReference>
<dbReference type="InterPro" id="IPR015940">
    <property type="entry name" value="UBA"/>
</dbReference>
<dbReference type="Pfam" id="PF26026">
    <property type="entry name" value="RNA_hel_CTD"/>
    <property type="match status" value="1"/>
</dbReference>
<dbReference type="PANTHER" id="PTHR18934">
    <property type="entry name" value="ATP-DEPENDENT RNA HELICASE"/>
    <property type="match status" value="1"/>
</dbReference>
<keyword evidence="9" id="KW-0862">Zinc</keyword>
<dbReference type="Gene3D" id="1.20.120.1080">
    <property type="match status" value="1"/>
</dbReference>
<dbReference type="Pfam" id="PF05773">
    <property type="entry name" value="RWD"/>
    <property type="match status" value="1"/>
</dbReference>
<dbReference type="InterPro" id="IPR027417">
    <property type="entry name" value="P-loop_NTPase"/>
</dbReference>
<dbReference type="PROSITE" id="PS50030">
    <property type="entry name" value="UBA"/>
    <property type="match status" value="1"/>
</dbReference>
<dbReference type="CDD" id="cd17917">
    <property type="entry name" value="DEXHc_RHA-like"/>
    <property type="match status" value="1"/>
</dbReference>
<dbReference type="InterPro" id="IPR000571">
    <property type="entry name" value="Znf_CCCH"/>
</dbReference>
<name>A0AAN7VET6_9COLE</name>
<proteinExistence type="inferred from homology"/>
<dbReference type="Pfam" id="PF00270">
    <property type="entry name" value="DEAD"/>
    <property type="match status" value="1"/>
</dbReference>
<keyword evidence="9" id="KW-0863">Zinc-finger</keyword>
<evidence type="ECO:0000256" key="1">
    <source>
        <dbReference type="ARBA" id="ARBA00008792"/>
    </source>
</evidence>
<evidence type="ECO:0000259" key="12">
    <source>
        <dbReference type="PROSITE" id="PS50908"/>
    </source>
</evidence>
<dbReference type="InterPro" id="IPR011545">
    <property type="entry name" value="DEAD/DEAH_box_helicase_dom"/>
</dbReference>
<dbReference type="InterPro" id="IPR048333">
    <property type="entry name" value="HA2_WH"/>
</dbReference>
<dbReference type="EC" id="3.6.4.13" evidence="2"/>
<dbReference type="Gene3D" id="3.10.110.10">
    <property type="entry name" value="Ubiquitin Conjugating Enzyme"/>
    <property type="match status" value="1"/>
</dbReference>
<gene>
    <name evidence="15" type="ORF">RI129_007631</name>
</gene>
<feature type="domain" description="UBA" evidence="10">
    <location>
        <begin position="104"/>
        <end position="148"/>
    </location>
</feature>
<dbReference type="FunFam" id="3.40.50.300:FF:000325">
    <property type="entry name" value="ATP-dependent RNA helicase DHX29"/>
    <property type="match status" value="1"/>
</dbReference>
<dbReference type="PROSITE" id="PS50908">
    <property type="entry name" value="RWD"/>
    <property type="match status" value="1"/>
</dbReference>
<comment type="caution">
    <text evidence="15">The sequence shown here is derived from an EMBL/GenBank/DDBJ whole genome shotgun (WGS) entry which is preliminary data.</text>
</comment>
<keyword evidence="4" id="KW-0378">Hydrolase</keyword>
<dbReference type="InterPro" id="IPR059023">
    <property type="entry name" value="RNA_hel_CTD"/>
</dbReference>
<dbReference type="PROSITE" id="PS51192">
    <property type="entry name" value="HELICASE_ATP_BIND_1"/>
    <property type="match status" value="1"/>
</dbReference>
<dbReference type="PANTHER" id="PTHR18934:SF145">
    <property type="entry name" value="ATP-DEPENDENT RNA HELICASE DHX57-RELATED"/>
    <property type="match status" value="1"/>
</dbReference>
<dbReference type="SMART" id="SM00847">
    <property type="entry name" value="HA2"/>
    <property type="match status" value="1"/>
</dbReference>
<keyword evidence="3" id="KW-0547">Nucleotide-binding</keyword>
<evidence type="ECO:0000256" key="3">
    <source>
        <dbReference type="ARBA" id="ARBA00022741"/>
    </source>
</evidence>
<evidence type="ECO:0000256" key="7">
    <source>
        <dbReference type="ARBA" id="ARBA00023054"/>
    </source>
</evidence>
<dbReference type="InterPro" id="IPR006575">
    <property type="entry name" value="RWD_dom"/>
</dbReference>
<evidence type="ECO:0000259" key="14">
    <source>
        <dbReference type="PROSITE" id="PS51194"/>
    </source>
</evidence>
<dbReference type="SUPFAM" id="SSF54495">
    <property type="entry name" value="UBC-like"/>
    <property type="match status" value="1"/>
</dbReference>